<dbReference type="Proteomes" id="UP001370490">
    <property type="component" value="Unassembled WGS sequence"/>
</dbReference>
<dbReference type="EMBL" id="JBAMMX010000006">
    <property type="protein sequence ID" value="KAK6938592.1"/>
    <property type="molecule type" value="Genomic_DNA"/>
</dbReference>
<evidence type="ECO:0000256" key="1">
    <source>
        <dbReference type="ARBA" id="ARBA00010016"/>
    </source>
</evidence>
<name>A0AAN8W3W4_9MAGN</name>
<feature type="region of interest" description="Disordered" evidence="2">
    <location>
        <begin position="323"/>
        <end position="344"/>
    </location>
</feature>
<feature type="region of interest" description="Disordered" evidence="2">
    <location>
        <begin position="1"/>
        <end position="126"/>
    </location>
</feature>
<gene>
    <name evidence="3" type="ORF">RJ641_032100</name>
</gene>
<feature type="region of interest" description="Disordered" evidence="2">
    <location>
        <begin position="155"/>
        <end position="209"/>
    </location>
</feature>
<dbReference type="GO" id="GO:0005737">
    <property type="term" value="C:cytoplasm"/>
    <property type="evidence" value="ECO:0007669"/>
    <property type="project" value="TreeGrafter"/>
</dbReference>
<organism evidence="3 4">
    <name type="scientific">Dillenia turbinata</name>
    <dbReference type="NCBI Taxonomy" id="194707"/>
    <lineage>
        <taxon>Eukaryota</taxon>
        <taxon>Viridiplantae</taxon>
        <taxon>Streptophyta</taxon>
        <taxon>Embryophyta</taxon>
        <taxon>Tracheophyta</taxon>
        <taxon>Spermatophyta</taxon>
        <taxon>Magnoliopsida</taxon>
        <taxon>eudicotyledons</taxon>
        <taxon>Gunneridae</taxon>
        <taxon>Pentapetalae</taxon>
        <taxon>Dilleniales</taxon>
        <taxon>Dilleniaceae</taxon>
        <taxon>Dillenia</taxon>
    </lineage>
</organism>
<reference evidence="3 4" key="1">
    <citation type="submission" date="2023-12" db="EMBL/GenBank/DDBJ databases">
        <title>A high-quality genome assembly for Dillenia turbinata (Dilleniales).</title>
        <authorList>
            <person name="Chanderbali A."/>
        </authorList>
    </citation>
    <scope>NUCLEOTIDE SEQUENCE [LARGE SCALE GENOMIC DNA]</scope>
    <source>
        <strain evidence="3">LSX21</strain>
        <tissue evidence="3">Leaf</tissue>
    </source>
</reference>
<sequence>MVAAVSATPNPKASANRSNLPGRRPLLPSETDNGVVAAPWRPKSREVTSRYLSSSTSTSSGSSSSSSSSFSSSSTSRRCASPLARTSSTSGVMTPMPNSSSVKRSQSVERRRPATPRPNGGEMSNATKMLFNSTRSLSVSFQGESFAVPVSKAKPSAAASTPNLSNVRKGTPERRKAMTPLRNGADQTENSKPIEQHRWPPRSRQVNSLTKSLDMTVERKKLNGSGSIVRALQQSMIDEKSRGSNSINPAVQKPASVVLVDAKSVKGSVARSDNVVQDTESVSSCSVSGGHECVTDSLVQARGGVRGIVVPARFWQETNNRLRRVSEPGSPQKGSMSKTMAPPLKQILPRSAVLDGPNSSPRGISSNRGFVSPLRVASRPASPSMLATPNVSSPSHGMSPSRGRNAVASVSSTPSILSFGADVRRGRLGEDVHLLRILHNSYLQWRFINAKSDATLRAQKLTSEV</sequence>
<dbReference type="InterPro" id="IPR007573">
    <property type="entry name" value="QWRF"/>
</dbReference>
<feature type="region of interest" description="Disordered" evidence="2">
    <location>
        <begin position="379"/>
        <end position="406"/>
    </location>
</feature>
<proteinExistence type="inferred from homology"/>
<dbReference type="AlphaFoldDB" id="A0AAN8W3W4"/>
<feature type="compositionally biased region" description="Polar residues" evidence="2">
    <location>
        <begin position="385"/>
        <end position="398"/>
    </location>
</feature>
<evidence type="ECO:0000313" key="4">
    <source>
        <dbReference type="Proteomes" id="UP001370490"/>
    </source>
</evidence>
<feature type="compositionally biased region" description="Polar residues" evidence="2">
    <location>
        <begin position="84"/>
        <end position="105"/>
    </location>
</feature>
<protein>
    <submittedName>
        <fullName evidence="3">QWRF family</fullName>
    </submittedName>
</protein>
<dbReference type="GO" id="GO:0008017">
    <property type="term" value="F:microtubule binding"/>
    <property type="evidence" value="ECO:0007669"/>
    <property type="project" value="TreeGrafter"/>
</dbReference>
<comment type="similarity">
    <text evidence="1">Belongs to the QWRF family.</text>
</comment>
<dbReference type="Pfam" id="PF04484">
    <property type="entry name" value="QWRF"/>
    <property type="match status" value="1"/>
</dbReference>
<feature type="compositionally biased region" description="Low complexity" evidence="2">
    <location>
        <begin position="53"/>
        <end position="76"/>
    </location>
</feature>
<comment type="caution">
    <text evidence="3">The sequence shown here is derived from an EMBL/GenBank/DDBJ whole genome shotgun (WGS) entry which is preliminary data.</text>
</comment>
<accession>A0AAN8W3W4</accession>
<evidence type="ECO:0000256" key="2">
    <source>
        <dbReference type="SAM" id="MobiDB-lite"/>
    </source>
</evidence>
<feature type="compositionally biased region" description="Polar residues" evidence="2">
    <location>
        <begin position="7"/>
        <end position="19"/>
    </location>
</feature>
<dbReference type="PANTHER" id="PTHR31807">
    <property type="entry name" value="AUGMIN FAMILY MEMBER"/>
    <property type="match status" value="1"/>
</dbReference>
<dbReference type="PANTHER" id="PTHR31807:SF2">
    <property type="entry name" value="PROTEIN SNOWY COTYLEDON 3"/>
    <property type="match status" value="1"/>
</dbReference>
<keyword evidence="4" id="KW-1185">Reference proteome</keyword>
<evidence type="ECO:0000313" key="3">
    <source>
        <dbReference type="EMBL" id="KAK6938592.1"/>
    </source>
</evidence>
<dbReference type="GO" id="GO:0005880">
    <property type="term" value="C:nuclear microtubule"/>
    <property type="evidence" value="ECO:0007669"/>
    <property type="project" value="TreeGrafter"/>
</dbReference>
<dbReference type="GO" id="GO:0051225">
    <property type="term" value="P:spindle assembly"/>
    <property type="evidence" value="ECO:0007669"/>
    <property type="project" value="TreeGrafter"/>
</dbReference>